<evidence type="ECO:0000313" key="4">
    <source>
        <dbReference type="Proteomes" id="UP000037035"/>
    </source>
</evidence>
<feature type="transmembrane region" description="Helical" evidence="2">
    <location>
        <begin position="1524"/>
        <end position="1547"/>
    </location>
</feature>
<proteinExistence type="predicted"/>
<evidence type="ECO:0000256" key="2">
    <source>
        <dbReference type="SAM" id="Phobius"/>
    </source>
</evidence>
<dbReference type="EMBL" id="LAVV01011696">
    <property type="protein sequence ID" value="KNZ47449.1"/>
    <property type="molecule type" value="Genomic_DNA"/>
</dbReference>
<keyword evidence="2" id="KW-0472">Membrane</keyword>
<comment type="caution">
    <text evidence="3">The sequence shown here is derived from an EMBL/GenBank/DDBJ whole genome shotgun (WGS) entry which is preliminary data.</text>
</comment>
<evidence type="ECO:0000313" key="3">
    <source>
        <dbReference type="EMBL" id="KNZ47449.1"/>
    </source>
</evidence>
<feature type="compositionally biased region" description="Polar residues" evidence="1">
    <location>
        <begin position="625"/>
        <end position="635"/>
    </location>
</feature>
<dbReference type="Proteomes" id="UP000037035">
    <property type="component" value="Unassembled WGS sequence"/>
</dbReference>
<keyword evidence="2" id="KW-0812">Transmembrane</keyword>
<gene>
    <name evidence="3" type="ORF">VP01_637g2</name>
</gene>
<reference evidence="3 4" key="1">
    <citation type="submission" date="2015-08" db="EMBL/GenBank/DDBJ databases">
        <title>Next Generation Sequencing and Analysis of the Genome of Puccinia sorghi L Schw, the Causal Agent of Maize Common Rust.</title>
        <authorList>
            <person name="Rochi L."/>
            <person name="Burguener G."/>
            <person name="Darino M."/>
            <person name="Turjanski A."/>
            <person name="Kreff E."/>
            <person name="Dieguez M.J."/>
            <person name="Sacco F."/>
        </authorList>
    </citation>
    <scope>NUCLEOTIDE SEQUENCE [LARGE SCALE GENOMIC DNA]</scope>
    <source>
        <strain evidence="3 4">RO10H11247</strain>
    </source>
</reference>
<evidence type="ECO:0000256" key="1">
    <source>
        <dbReference type="SAM" id="MobiDB-lite"/>
    </source>
</evidence>
<protein>
    <submittedName>
        <fullName evidence="3">Uncharacterized protein</fullName>
    </submittedName>
</protein>
<keyword evidence="4" id="KW-1185">Reference proteome</keyword>
<name>A0A0L6UFX8_9BASI</name>
<sequence>MEGVLKKLSSLELYSYSEVLFSSWWDKSSGNERIKSDGPSAILIWCDLLHSTTYILISLSLLNSTSNPIHLPNHFIINQSTLLISPHNLQSIFIPLFSILFLLFFLVRFTQTLFSISISSNFHLSVNCSCPVLFISSLLSICFTCPLLSNSWSFLLCWFSLGNESSSQNSFIYPWQQCCSRGCICSPRPGGAGENKFGGKKNLCAKKKMGKLPSFGGLAISKSILLRTRSGGTCEIFSCPNSHNSRKRDAPVSVNSPQDQKSDFLTYRNCSQDCLGTVHWAMKAHSFSSETSDPSMLLVDLITLHKKTMQLELPKFMQVVRCDRDDMTCMNFGILICMIFCTEQLATILASHFHPTLSLTIFGTTVDLLPLSTFSEKDAFHNRNLNKINTSLSAWLWADHLPSNLYLRAVNSCTIVRSTQLWIHQFPSFFDLCTFRRLISFSSCTRILERPNNNSNYYILQRQPQPRKSSSNDDDDNNNKKEDWFTFEHRIAQTVWDSLLVGWFDHTAFPTFIFHFFRCAGHEERIQSRFMIRLVVRAGVEFRGCRCRHGANLLPFRKGSTRVKERNRGRRAEDMGKLSRGDHWLRSREPLLTAYSSGHPMNAGPPSGSIIPFTSVSALLPHSPSPSRGATTFTNVPAVLPHSSPSRSLPAVNGPASTLAPSSPESSPKNKKNTHKTSLIHLLNSRNSLLFGHPRLLMTHTGSMCAHHQVGRPACASGHSFKHLFWTSSLSITIEHFSLFIIIYKKKEKKCFAQRKPRRYMKKRRNFRRRRRRVKKRVYFGANHGFDVSVTGIKRRDSRNKQAKTAKRRAGGKIRITSRWIMKKPGGQLGLLGGRTGIEAAVEAPDDPRNPRKALRLLLLIGGSWGRRTVRHDDGNVDKMFLRNAVNRRGHREVRLFERREGRRAWRETCLPRGWMETYLPTPIHTTPLSLCFYLMIVQCSYWPQSTFCRLSLQTEEGRDPLAQSLSGTPVCRQVDPLIRPEPPTTFAQIKPKKKLFFFLLLSGLPRREAAGQLLRRPSVPKLSDELSEEGGSPIGNARIMARYTYVVSFSLFFVWLKPAGNREPLTAHHRYRYRRRIMGWCGERQRWRNLRCLDREPTEKRKTARAFLQGFCRDSTWWGQVSPESWMVPSHQPLSFILLYDDPVFDYPPNRNSPQWRQRQHTGRCSSSSLRRGGLAVYQGKWPSTFSPLKLSPASAKGHRMSCFKPPHVRPFFFPLMIHGCFVVWVTKYSNKRAASTDFLSCSYVLFLTRAPLHLWPSGTSSIMDVTKSLPTSGSTQILHPQHSLPVETSHSFCPSGTWWYIGKYNTTFREPCRLVPVCDRHHTVPFTFPANYVGSAADLAAATHSCAPGSVQPTSHPPRYTVVLVRPKKGGAEFYRRGVFRAPHIDRHTPAAEKTSYLGNRNRGVLMHLPSTKKKDYLPASGIYGCWPFGSISTQTMSLCLTNTLGQPPSSERPEMLSPAILQYSTISDICTKLQSRSHARGHRQAPPEGGVEKSGFWPKFIPAFTSVNFCFKARRRQNKKWLIHTFFKVYVCLIWLSFLLVYILEKKKGDLDTVKITFTTVEFISTQEKQE</sequence>
<feature type="transmembrane region" description="Helical" evidence="2">
    <location>
        <begin position="132"/>
        <end position="161"/>
    </location>
</feature>
<organism evidence="3 4">
    <name type="scientific">Puccinia sorghi</name>
    <dbReference type="NCBI Taxonomy" id="27349"/>
    <lineage>
        <taxon>Eukaryota</taxon>
        <taxon>Fungi</taxon>
        <taxon>Dikarya</taxon>
        <taxon>Basidiomycota</taxon>
        <taxon>Pucciniomycotina</taxon>
        <taxon>Pucciniomycetes</taxon>
        <taxon>Pucciniales</taxon>
        <taxon>Pucciniaceae</taxon>
        <taxon>Puccinia</taxon>
    </lineage>
</organism>
<feature type="region of interest" description="Disordered" evidence="1">
    <location>
        <begin position="459"/>
        <end position="478"/>
    </location>
</feature>
<keyword evidence="2" id="KW-1133">Transmembrane helix</keyword>
<feature type="region of interest" description="Disordered" evidence="1">
    <location>
        <begin position="622"/>
        <end position="675"/>
    </location>
</feature>
<accession>A0A0L6UFX8</accession>
<feature type="transmembrane region" description="Helical" evidence="2">
    <location>
        <begin position="92"/>
        <end position="111"/>
    </location>
</feature>
<dbReference type="VEuPathDB" id="FungiDB:VP01_637g2"/>